<keyword evidence="1 3" id="KW-0728">SH3 domain</keyword>
<dbReference type="Pfam" id="PF02020">
    <property type="entry name" value="W2"/>
    <property type="match status" value="1"/>
</dbReference>
<dbReference type="PROSITE" id="PS50003">
    <property type="entry name" value="PH_DOMAIN"/>
    <property type="match status" value="1"/>
</dbReference>
<evidence type="ECO:0000313" key="10">
    <source>
        <dbReference type="EMBL" id="TPX58734.1"/>
    </source>
</evidence>
<dbReference type="SMART" id="SM00324">
    <property type="entry name" value="RhoGAP"/>
    <property type="match status" value="1"/>
</dbReference>
<evidence type="ECO:0000259" key="9">
    <source>
        <dbReference type="PROSITE" id="PS51363"/>
    </source>
</evidence>
<dbReference type="Proteomes" id="UP000318582">
    <property type="component" value="Unassembled WGS sequence"/>
</dbReference>
<dbReference type="Gene3D" id="2.30.30.40">
    <property type="entry name" value="SH3 Domains"/>
    <property type="match status" value="1"/>
</dbReference>
<dbReference type="SMART" id="SM00233">
    <property type="entry name" value="PH"/>
    <property type="match status" value="1"/>
</dbReference>
<evidence type="ECO:0000256" key="2">
    <source>
        <dbReference type="ARBA" id="ARBA00022468"/>
    </source>
</evidence>
<protein>
    <submittedName>
        <fullName evidence="10">Uncharacterized protein</fullName>
    </submittedName>
</protein>
<dbReference type="InterPro" id="IPR051245">
    <property type="entry name" value="eIF5-mimic_regulator"/>
</dbReference>
<dbReference type="PROSITE" id="PS51363">
    <property type="entry name" value="W2"/>
    <property type="match status" value="1"/>
</dbReference>
<feature type="compositionally biased region" description="Polar residues" evidence="4">
    <location>
        <begin position="497"/>
        <end position="527"/>
    </location>
</feature>
<feature type="domain" description="Rho-GAP" evidence="8">
    <location>
        <begin position="598"/>
        <end position="790"/>
    </location>
</feature>
<proteinExistence type="predicted"/>
<dbReference type="Pfam" id="PF00169">
    <property type="entry name" value="PH"/>
    <property type="match status" value="1"/>
</dbReference>
<dbReference type="SMART" id="SM00515">
    <property type="entry name" value="eIF5C"/>
    <property type="match status" value="1"/>
</dbReference>
<dbReference type="InterPro" id="IPR001849">
    <property type="entry name" value="PH_domain"/>
</dbReference>
<name>A0A507E4G6_9FUNG</name>
<evidence type="ECO:0000259" key="8">
    <source>
        <dbReference type="PROSITE" id="PS50238"/>
    </source>
</evidence>
<dbReference type="GO" id="GO:0007165">
    <property type="term" value="P:signal transduction"/>
    <property type="evidence" value="ECO:0007669"/>
    <property type="project" value="InterPro"/>
</dbReference>
<dbReference type="AlphaFoldDB" id="A0A507E4G6"/>
<reference evidence="10 11" key="1">
    <citation type="journal article" date="2019" name="Sci. Rep.">
        <title>Comparative genomics of chytrid fungi reveal insights into the obligate biotrophic and pathogenic lifestyle of Synchytrium endobioticum.</title>
        <authorList>
            <person name="van de Vossenberg B.T.L.H."/>
            <person name="Warris S."/>
            <person name="Nguyen H.D.T."/>
            <person name="van Gent-Pelzer M.P.E."/>
            <person name="Joly D.L."/>
            <person name="van de Geest H.C."/>
            <person name="Bonants P.J.M."/>
            <person name="Smith D.S."/>
            <person name="Levesque C.A."/>
            <person name="van der Lee T.A.J."/>
        </authorList>
    </citation>
    <scope>NUCLEOTIDE SEQUENCE [LARGE SCALE GENOMIC DNA]</scope>
    <source>
        <strain evidence="10 11">CBS 809.83</strain>
    </source>
</reference>
<dbReference type="SUPFAM" id="SSF48350">
    <property type="entry name" value="GTPase activation domain, GAP"/>
    <property type="match status" value="1"/>
</dbReference>
<feature type="region of interest" description="Disordered" evidence="4">
    <location>
        <begin position="118"/>
        <end position="189"/>
    </location>
</feature>
<feature type="compositionally biased region" description="Low complexity" evidence="4">
    <location>
        <begin position="8"/>
        <end position="20"/>
    </location>
</feature>
<feature type="domain" description="PH" evidence="6">
    <location>
        <begin position="369"/>
        <end position="478"/>
    </location>
</feature>
<dbReference type="InterPro" id="IPR057397">
    <property type="entry name" value="HEAT_5MP1_2"/>
</dbReference>
<dbReference type="Pfam" id="PF00620">
    <property type="entry name" value="RhoGAP"/>
    <property type="match status" value="1"/>
</dbReference>
<dbReference type="InterPro" id="IPR003307">
    <property type="entry name" value="W2_domain"/>
</dbReference>
<dbReference type="CDD" id="cd00174">
    <property type="entry name" value="SH3"/>
    <property type="match status" value="1"/>
</dbReference>
<gene>
    <name evidence="10" type="ORF">PhCBS80983_g02918</name>
</gene>
<dbReference type="Gene3D" id="2.30.29.30">
    <property type="entry name" value="Pleckstrin-homology domain (PH domain)/Phosphotyrosine-binding domain (PTB)"/>
    <property type="match status" value="1"/>
</dbReference>
<evidence type="ECO:0000256" key="4">
    <source>
        <dbReference type="SAM" id="MobiDB-lite"/>
    </source>
</evidence>
<accession>A0A507E4G6</accession>
<dbReference type="InterPro" id="IPR001202">
    <property type="entry name" value="WW_dom"/>
</dbReference>
<evidence type="ECO:0000259" key="5">
    <source>
        <dbReference type="PROSITE" id="PS50002"/>
    </source>
</evidence>
<dbReference type="InterPro" id="IPR016024">
    <property type="entry name" value="ARM-type_fold"/>
</dbReference>
<dbReference type="InterPro" id="IPR011993">
    <property type="entry name" value="PH-like_dom_sf"/>
</dbReference>
<dbReference type="PROSITE" id="PS50020">
    <property type="entry name" value="WW_DOMAIN_2"/>
    <property type="match status" value="1"/>
</dbReference>
<dbReference type="EMBL" id="QEAQ01000033">
    <property type="protein sequence ID" value="TPX58734.1"/>
    <property type="molecule type" value="Genomic_DNA"/>
</dbReference>
<feature type="region of interest" description="Disordered" evidence="4">
    <location>
        <begin position="495"/>
        <end position="561"/>
    </location>
</feature>
<feature type="compositionally biased region" description="Low complexity" evidence="4">
    <location>
        <begin position="149"/>
        <end position="161"/>
    </location>
</feature>
<evidence type="ECO:0000313" key="11">
    <source>
        <dbReference type="Proteomes" id="UP000318582"/>
    </source>
</evidence>
<dbReference type="GO" id="GO:0005096">
    <property type="term" value="F:GTPase activator activity"/>
    <property type="evidence" value="ECO:0007669"/>
    <property type="project" value="UniProtKB-KW"/>
</dbReference>
<keyword evidence="11" id="KW-1185">Reference proteome</keyword>
<dbReference type="SUPFAM" id="SSF50729">
    <property type="entry name" value="PH domain-like"/>
    <property type="match status" value="1"/>
</dbReference>
<dbReference type="Gene3D" id="2.20.70.10">
    <property type="match status" value="1"/>
</dbReference>
<dbReference type="SUPFAM" id="SSF50044">
    <property type="entry name" value="SH3-domain"/>
    <property type="match status" value="1"/>
</dbReference>
<dbReference type="SUPFAM" id="SSF48371">
    <property type="entry name" value="ARM repeat"/>
    <property type="match status" value="1"/>
</dbReference>
<dbReference type="InterPro" id="IPR008936">
    <property type="entry name" value="Rho_GTPase_activation_prot"/>
</dbReference>
<dbReference type="Gene3D" id="1.25.40.180">
    <property type="match status" value="1"/>
</dbReference>
<keyword evidence="2" id="KW-0343">GTPase activation</keyword>
<dbReference type="Pfam" id="PF00018">
    <property type="entry name" value="SH3_1"/>
    <property type="match status" value="1"/>
</dbReference>
<dbReference type="Gene3D" id="1.10.555.10">
    <property type="entry name" value="Rho GTPase activation protein"/>
    <property type="match status" value="1"/>
</dbReference>
<dbReference type="Pfam" id="PF25504">
    <property type="entry name" value="HEAT_5MP1_2"/>
    <property type="match status" value="1"/>
</dbReference>
<dbReference type="InterPro" id="IPR036020">
    <property type="entry name" value="WW_dom_sf"/>
</dbReference>
<dbReference type="GO" id="GO:0005737">
    <property type="term" value="C:cytoplasm"/>
    <property type="evidence" value="ECO:0007669"/>
    <property type="project" value="TreeGrafter"/>
</dbReference>
<dbReference type="PROSITE" id="PS50002">
    <property type="entry name" value="SH3"/>
    <property type="match status" value="1"/>
</dbReference>
<dbReference type="InterPro" id="IPR001452">
    <property type="entry name" value="SH3_domain"/>
</dbReference>
<evidence type="ECO:0000259" key="6">
    <source>
        <dbReference type="PROSITE" id="PS50003"/>
    </source>
</evidence>
<evidence type="ECO:0000259" key="7">
    <source>
        <dbReference type="PROSITE" id="PS50020"/>
    </source>
</evidence>
<comment type="caution">
    <text evidence="10">The sequence shown here is derived from an EMBL/GenBank/DDBJ whole genome shotgun (WGS) entry which is preliminary data.</text>
</comment>
<feature type="domain" description="WW" evidence="7">
    <location>
        <begin position="204"/>
        <end position="237"/>
    </location>
</feature>
<feature type="region of interest" description="Disordered" evidence="4">
    <location>
        <begin position="1"/>
        <end position="45"/>
    </location>
</feature>
<evidence type="ECO:0000256" key="3">
    <source>
        <dbReference type="PROSITE-ProRule" id="PRU00192"/>
    </source>
</evidence>
<feature type="domain" description="SH3" evidence="5">
    <location>
        <begin position="45"/>
        <end position="113"/>
    </location>
</feature>
<dbReference type="InterPro" id="IPR036028">
    <property type="entry name" value="SH3-like_dom_sf"/>
</dbReference>
<sequence>MAAAAVDSSSSQIQQQEQQQPPERLDHPRQRQSPSTPGPRPVSGAQPLYARAIWDYIAIEDNELSFVVGDTIEVLDRCNTDWYEGRLANEGSRDGNSQFVGYFPATRVWIIETPIADKTPQPPIAERSPAAAGQNVASTPPSAPAVTEPSPAAAQLASSPPKARSTLETIGNDAGNLSSIDNHESLDRDSDAQRTFTSLIDNASKHEATWELVENSEGHEYYWNTKTGETSWTSPFGTNGVLTASSDAEREAAGAQHPIQDGTGDLMQDLTKVLDDFEVAGESSIHSSFSSSMMGLAMPKAEVPGTATPMSAVSYSTEAALIPELLSSGPPPPPPMPPVMKFPPPMSGAVPNDPEIAALSRIESVPESIIRREGYLLTKKKSHGLASKKQSSSWVQHWAVLCVGFLFLFKDQATKTSTKRPLHVLRLDVVSVDEVGKEMTKKKGAFRLELEPGVVWLLQPGKEGEMWEWMDSVKEASRQKSTTPEYENALSKLLPATSGSERQAGSAHATRSSSNLSTVNSPATASTPVAGKSSDKNRSRRPTAGAKASGEVDDLSYEGKQAKQSVKTKIGAFLFKRPSVDKLKEQGIIKDEDVIFGGSLAHQVEHSAQPIPPVVRKCVEEVDKRGLTSQGIYRLSGNASTVQKLRLQFNSKEPVDLSDDDMDINVVASTLKLYFRELEDPLVPFGFYDRFIAAAKLDDYDTRLIELKNLVQALPRPNYDTFEYIIRHLARVTSHSAENKMEPSNLAIVFGPTLIRAPENGAQSGYNTILNMSYQNLLVEAVLVQVDWRETVTKYEPEAFRDSLLKIIPENPEEFEKYASLLELNESKLDYKRYGEPFFEFLIVGGLIAPGGILEDGARQNPFSIFAGEDTPEDIRARVDIMNKLIRRYKYLQRRLEECMGHLLQYVNKFGDNTAKLARATGRLITMQLLPISVLSNLIKDHLVKDGASLQFITGVFRSYLEDNKIDQLSTTIKKGGLDERLLEFFPPGKREAEYVARHFEAEGLKPLVEYFNKRQQSAVKEQVAAKLQETFVNGTPQAAASYVKQQIAANGWSETDVVPIIWDSLIAANEWASRPEQLEAQIKSVLTKFGKVLAVFCTSAKTEISLLLKVQQMCYEDGRFQKQFRTIVKCLYDEDVVSESAILYWFEKGAGQQGKTLFQKQLEPLVQWLKSQDDEDSEEEEEA</sequence>
<dbReference type="SUPFAM" id="SSF51045">
    <property type="entry name" value="WW domain"/>
    <property type="match status" value="1"/>
</dbReference>
<dbReference type="GO" id="GO:0016020">
    <property type="term" value="C:membrane"/>
    <property type="evidence" value="ECO:0007669"/>
    <property type="project" value="TreeGrafter"/>
</dbReference>
<dbReference type="PANTHER" id="PTHR14208">
    <property type="entry name" value="BASIC LEUCINE ZIPPER AND W2 DOMAIN-CONTAINING PROTEIN"/>
    <property type="match status" value="1"/>
</dbReference>
<evidence type="ECO:0000256" key="1">
    <source>
        <dbReference type="ARBA" id="ARBA00022443"/>
    </source>
</evidence>
<organism evidence="10 11">
    <name type="scientific">Powellomyces hirtus</name>
    <dbReference type="NCBI Taxonomy" id="109895"/>
    <lineage>
        <taxon>Eukaryota</taxon>
        <taxon>Fungi</taxon>
        <taxon>Fungi incertae sedis</taxon>
        <taxon>Chytridiomycota</taxon>
        <taxon>Chytridiomycota incertae sedis</taxon>
        <taxon>Chytridiomycetes</taxon>
        <taxon>Spizellomycetales</taxon>
        <taxon>Powellomycetaceae</taxon>
        <taxon>Powellomyces</taxon>
    </lineage>
</organism>
<dbReference type="CDD" id="cd00201">
    <property type="entry name" value="WW"/>
    <property type="match status" value="1"/>
</dbReference>
<dbReference type="SMART" id="SM00326">
    <property type="entry name" value="SH3"/>
    <property type="match status" value="1"/>
</dbReference>
<dbReference type="InterPro" id="IPR000198">
    <property type="entry name" value="RhoGAP_dom"/>
</dbReference>
<feature type="domain" description="W2" evidence="9">
    <location>
        <begin position="1014"/>
        <end position="1180"/>
    </location>
</feature>
<dbReference type="PROSITE" id="PS50238">
    <property type="entry name" value="RHOGAP"/>
    <property type="match status" value="1"/>
</dbReference>
<dbReference type="PANTHER" id="PTHR14208:SF2">
    <property type="entry name" value="PROTEIN KRASAVIETZ"/>
    <property type="match status" value="1"/>
</dbReference>